<keyword evidence="3" id="KW-1185">Reference proteome</keyword>
<evidence type="ECO:0000313" key="3">
    <source>
        <dbReference type="Proteomes" id="UP000187735"/>
    </source>
</evidence>
<evidence type="ECO:0000313" key="2">
    <source>
        <dbReference type="EMBL" id="APZ93209.1"/>
    </source>
</evidence>
<proteinExistence type="predicted"/>
<gene>
    <name evidence="2" type="ORF">Fuma_02826</name>
</gene>
<reference evidence="2 3" key="1">
    <citation type="journal article" date="2016" name="Front. Microbiol.">
        <title>Fuerstia marisgermanicae gen. nov., sp. nov., an Unusual Member of the Phylum Planctomycetes from the German Wadden Sea.</title>
        <authorList>
            <person name="Kohn T."/>
            <person name="Heuer A."/>
            <person name="Jogler M."/>
            <person name="Vollmers J."/>
            <person name="Boedeker C."/>
            <person name="Bunk B."/>
            <person name="Rast P."/>
            <person name="Borchert D."/>
            <person name="Glockner I."/>
            <person name="Freese H.M."/>
            <person name="Klenk H.P."/>
            <person name="Overmann J."/>
            <person name="Kaster A.K."/>
            <person name="Rohde M."/>
            <person name="Wiegand S."/>
            <person name="Jogler C."/>
        </authorList>
    </citation>
    <scope>NUCLEOTIDE SEQUENCE [LARGE SCALE GENOMIC DNA]</scope>
    <source>
        <strain evidence="2 3">NH11</strain>
    </source>
</reference>
<dbReference type="InterPro" id="IPR016024">
    <property type="entry name" value="ARM-type_fold"/>
</dbReference>
<feature type="region of interest" description="Disordered" evidence="1">
    <location>
        <begin position="978"/>
        <end position="1007"/>
    </location>
</feature>
<organism evidence="2 3">
    <name type="scientific">Fuerstiella marisgermanici</name>
    <dbReference type="NCBI Taxonomy" id="1891926"/>
    <lineage>
        <taxon>Bacteria</taxon>
        <taxon>Pseudomonadati</taxon>
        <taxon>Planctomycetota</taxon>
        <taxon>Planctomycetia</taxon>
        <taxon>Planctomycetales</taxon>
        <taxon>Planctomycetaceae</taxon>
        <taxon>Fuerstiella</taxon>
    </lineage>
</organism>
<dbReference type="STRING" id="1891926.Fuma_02826"/>
<dbReference type="EMBL" id="CP017641">
    <property type="protein sequence ID" value="APZ93209.1"/>
    <property type="molecule type" value="Genomic_DNA"/>
</dbReference>
<name>A0A1P8WGL2_9PLAN</name>
<accession>A0A1P8WGL2</accession>
<evidence type="ECO:0000256" key="1">
    <source>
        <dbReference type="SAM" id="MobiDB-lite"/>
    </source>
</evidence>
<dbReference type="SUPFAM" id="SSF48371">
    <property type="entry name" value="ARM repeat"/>
    <property type="match status" value="1"/>
</dbReference>
<feature type="compositionally biased region" description="Low complexity" evidence="1">
    <location>
        <begin position="985"/>
        <end position="997"/>
    </location>
</feature>
<protein>
    <submittedName>
        <fullName evidence="2">Uncharacterized protein</fullName>
    </submittedName>
</protein>
<dbReference type="Proteomes" id="UP000187735">
    <property type="component" value="Chromosome"/>
</dbReference>
<dbReference type="KEGG" id="fmr:Fuma_02826"/>
<sequence length="1586" mass="177352">MGILPARLPENVVIVLSGQSVEVLGATLRERVSSGDAVQLPKLELEVCLSYCSEVLPEALASNYVFIHSLCVKANGHPLYLNYLIQFAKANPSAEDLDQFPTFVDSIETYYEQLWTRILDDPHSVNLLAMIARLREPIDRSELVGVLNQQERTAFTSSIAGIKHLLVQSDQVEVYHDSFREFVASKTEELGEVTHSRFAAYGLSGDTATYGKVNSVYHHVRGNYAQRQSIASICTQNWADVCVKCGVSPDNVLADVADAVDTATSIGDPVAVNRLLLLSQRLSFRYDHLLAQSAGLLADALIGLGRPAEAILNATRYGSLIVHPHDALPITYALIRNGCHDEAVSLLESVDHFLSLRLDTSEIDVDQFLNIWVNKARCVVLAELAGVTGCGQKMWAMQRYVMKAIDRSIRDIDPTAARANQLLFHSMTMSDFFSLSGRYIDNETMRRTLGQQSVTVEDDDLLYIRVVTVLNYCHFRETFRVPVRPQLMPQLIDDIRELIWFGSDVDEKLLLVFLDCLIRLGCESTLVFLAAGDSLPGKPSKVGLVLKNGVDADLDVFDQWEREWRVFGFASTSAKQPETSPFNATAWLQSIAEATAAIAFLEGRMRRALSDEDEFVRRSTSEAMANLVRKTINFTLKERVEWEHSYLLPESLIPQLFRTLSNAVCSCFPEHKAELINLLTARCDDQFGLYTEGFRTACRFVTDVYTRHDEGDTRADRAACFSLLETWRDHTIRFVENRHELTPELLMLVDGFSRIGAVEEAGRIYDTLLSRSMGPTWYKEDQFGLMISALKAIPADEPVSDALPRIAGYLEAASGEMTFQRFVRYDKANFIGELIRRKQFGAGLNYFVQQSTGKWEQLSSRWGRQTVDMPAPHIGNRYLVDRIDEQASILKIVRAAEATDWRLRWGLLELFLLGDFRHVGDFATEFAAIVNEAAGTNSMDEFANRIALAVESDVPDEELDTFIGSFRSTLDETHRKHFWPETEASDPTADSAATTEPNVADEDQKQRLDDEMFSPGIFGRRDAIANAKSVVKSAIAERNLGNAKQARIHLSTALQLLQEGGWPLWNNDLKIADTILAALSNSSSGPDQLLASLGPAIAKERYSPQWKVAERLIEILADHLTPQQRQDILTDVLRHVELMVGTAAEEISEFDDLGSDERGRNEELFAFLLNFLEHPLWIRREKAAEVVMWVVRHSTDCFAQAARIGFSMEVGNGPDVCCGIVDVLSADNPAGTWQKLQAALDLAATCESLNHISRLVILERVASRVGDAGTASGSDIASRVGDKFRSGAIALATSKHAQLPNWTRCLSEQLNGLREYNLITPEYIRNMAQNLERQCHPLPVVGAFELQRHVLDTFRAPPNWPLNSWEARVRFAINCELLPYASKKNYRDIERLFRVYSPSIPFEFRQCRSALQFQDIRESILSEADYTAAIGDDEYFLLQFSELSAEDGTLLEIDAVVVSGNCESPPELDTVIDITDFPNPDVVRAPHETCIQFNPDFSFLGSYCPAVPLAGFLKASGATEVDILRVSWRAKRNSEHLNFGKPSAQGACLAVRKSAVKLRENQNLAWIISANHDLVAMVNQDDSKII</sequence>